<organism evidence="5 6">
    <name type="scientific">Mycolicibacterium rhodesiae (strain NBB3)</name>
    <name type="common">Mycobacterium rhodesiae</name>
    <dbReference type="NCBI Taxonomy" id="710685"/>
    <lineage>
        <taxon>Bacteria</taxon>
        <taxon>Bacillati</taxon>
        <taxon>Actinomycetota</taxon>
        <taxon>Actinomycetes</taxon>
        <taxon>Mycobacteriales</taxon>
        <taxon>Mycobacteriaceae</taxon>
        <taxon>Mycolicibacterium</taxon>
    </lineage>
</organism>
<keyword evidence="6" id="KW-1185">Reference proteome</keyword>
<dbReference type="eggNOG" id="COG0825">
    <property type="taxonomic scope" value="Bacteria"/>
</dbReference>
<dbReference type="GO" id="GO:0003989">
    <property type="term" value="F:acetyl-CoA carboxylase activity"/>
    <property type="evidence" value="ECO:0007669"/>
    <property type="project" value="InterPro"/>
</dbReference>
<proteinExistence type="inferred from homology"/>
<dbReference type="STRING" id="710685.MycrhN_2680"/>
<name>G8RYI2_MYCRN</name>
<reference evidence="5 6" key="1">
    <citation type="submission" date="2011-12" db="EMBL/GenBank/DDBJ databases">
        <title>Complete sequence of Mycobacterium rhodesiae NBB3.</title>
        <authorList>
            <consortium name="US DOE Joint Genome Institute"/>
            <person name="Lucas S."/>
            <person name="Han J."/>
            <person name="Lapidus A."/>
            <person name="Cheng J.-F."/>
            <person name="Goodwin L."/>
            <person name="Pitluck S."/>
            <person name="Peters L."/>
            <person name="Mikhailova N."/>
            <person name="Gu W."/>
            <person name="Detter J.C."/>
            <person name="Han C."/>
            <person name="Tapia R."/>
            <person name="Land M."/>
            <person name="Hauser L."/>
            <person name="Kyrpides N."/>
            <person name="Ivanova N."/>
            <person name="Pagani I."/>
            <person name="Mattes T."/>
            <person name="Holmes A."/>
            <person name="Rutledge P."/>
            <person name="Paulsen I."/>
            <person name="Coleman N."/>
            <person name="Woyke T."/>
        </authorList>
    </citation>
    <scope>NUCLEOTIDE SEQUENCE [LARGE SCALE GENOMIC DNA]</scope>
    <source>
        <strain evidence="5 6">NBB3</strain>
    </source>
</reference>
<comment type="similarity">
    <text evidence="1">Belongs to the AccD/PCCB family.</text>
</comment>
<keyword evidence="2" id="KW-0808">Transferase</keyword>
<dbReference type="EMBL" id="CP003169">
    <property type="protein sequence ID" value="AEV73261.1"/>
    <property type="molecule type" value="Genomic_DNA"/>
</dbReference>
<dbReference type="InterPro" id="IPR029045">
    <property type="entry name" value="ClpP/crotonase-like_dom_sf"/>
</dbReference>
<dbReference type="GO" id="GO:0006633">
    <property type="term" value="P:fatty acid biosynthetic process"/>
    <property type="evidence" value="ECO:0007669"/>
    <property type="project" value="InterPro"/>
</dbReference>
<dbReference type="PATRIC" id="fig|710685.3.peg.2668"/>
<dbReference type="HOGENOM" id="CLU_015486_3_2_11"/>
<evidence type="ECO:0000313" key="6">
    <source>
        <dbReference type="Proteomes" id="UP000005442"/>
    </source>
</evidence>
<dbReference type="Gene3D" id="3.90.226.10">
    <property type="entry name" value="2-enoyl-CoA Hydratase, Chain A, domain 1"/>
    <property type="match status" value="2"/>
</dbReference>
<dbReference type="InterPro" id="IPR000438">
    <property type="entry name" value="Acetyl_CoA_COase_Trfase_b_su"/>
</dbReference>
<dbReference type="GO" id="GO:0016740">
    <property type="term" value="F:transferase activity"/>
    <property type="evidence" value="ECO:0007669"/>
    <property type="project" value="UniProtKB-KW"/>
</dbReference>
<protein>
    <submittedName>
        <fullName evidence="5">Acetyl-CoA carboxylase beta subunit</fullName>
    </submittedName>
</protein>
<evidence type="ECO:0000259" key="3">
    <source>
        <dbReference type="PROSITE" id="PS50980"/>
    </source>
</evidence>
<dbReference type="Proteomes" id="UP000005442">
    <property type="component" value="Chromosome"/>
</dbReference>
<dbReference type="InterPro" id="IPR034733">
    <property type="entry name" value="AcCoA_carboxyl_beta"/>
</dbReference>
<dbReference type="PRINTS" id="PR01070">
    <property type="entry name" value="ACCCTRFRASEB"/>
</dbReference>
<evidence type="ECO:0000256" key="1">
    <source>
        <dbReference type="ARBA" id="ARBA00006102"/>
    </source>
</evidence>
<sequence length="489" mass="51320">MSRIGALELRDAVLDADSFRSWDTTPAAVDAGEEYRRELAAAAEKTGLDEAVLTGEGTVFGRRVALLACEFDFLAGSIGVAAAERITTAVARATAERLPLVASPSSGGTRMQEGTVAFLQMVKITAAVELHKRAHLPYLVYLRHPTTGGVFASWGSLGHLTAAEPGALIGFLGPRVYEHLYGEPFPANVQTAENLERHGVIDGVVPLEAVRSTLDRTLKVVADAPESPPPLPDAARIPDVPAWVSVTASRRPDRPGVGYLLRHGTSERVLLSGTGRGEDATTLLALARFGGQPAVVLGQQRVLGGMVGPAALREARRGMALAAGLRLPLVLVIDTAGPALTVEAEQDGLAGEIARCLADLVTLDTPTVSVLLGQGSGGPALAMVPADRVLAALHGWLAPLPPEGASAIVFRDTDHAPELAAAQGIRSSDLLRSGIVDAIVPERPDAADEPLAFTQRLSATIANELHALRSVPDAERLTARLARYRRIGL</sequence>
<dbReference type="Pfam" id="PF01039">
    <property type="entry name" value="Carboxyl_trans"/>
    <property type="match status" value="1"/>
</dbReference>
<dbReference type="InterPro" id="IPR011763">
    <property type="entry name" value="COA_CT_C"/>
</dbReference>
<feature type="domain" description="CoA carboxyltransferase N-terminal" evidence="3">
    <location>
        <begin position="1"/>
        <end position="236"/>
    </location>
</feature>
<evidence type="ECO:0000259" key="4">
    <source>
        <dbReference type="PROSITE" id="PS50989"/>
    </source>
</evidence>
<dbReference type="PANTHER" id="PTHR42995">
    <property type="entry name" value="ACETYL-COENZYME A CARBOXYLASE CARBOXYL TRANSFERASE SUBUNIT BETA, CHLOROPLASTIC"/>
    <property type="match status" value="1"/>
</dbReference>
<evidence type="ECO:0000256" key="2">
    <source>
        <dbReference type="ARBA" id="ARBA00022679"/>
    </source>
</evidence>
<dbReference type="PANTHER" id="PTHR42995:SF5">
    <property type="entry name" value="ACETYL-COENZYME A CARBOXYLASE CARBOXYL TRANSFERASE SUBUNIT BETA, CHLOROPLASTIC"/>
    <property type="match status" value="1"/>
</dbReference>
<gene>
    <name evidence="5" type="ordered locus">MycrhN_2680</name>
</gene>
<dbReference type="GO" id="GO:0009317">
    <property type="term" value="C:acetyl-CoA carboxylase complex"/>
    <property type="evidence" value="ECO:0007669"/>
    <property type="project" value="InterPro"/>
</dbReference>
<feature type="domain" description="CoA carboxyltransferase C-terminal" evidence="4">
    <location>
        <begin position="213"/>
        <end position="467"/>
    </location>
</feature>
<dbReference type="GO" id="GO:2001295">
    <property type="term" value="P:malonyl-CoA biosynthetic process"/>
    <property type="evidence" value="ECO:0007669"/>
    <property type="project" value="TreeGrafter"/>
</dbReference>
<dbReference type="KEGG" id="mrh:MycrhN_2680"/>
<dbReference type="AlphaFoldDB" id="G8RYI2"/>
<dbReference type="InterPro" id="IPR011762">
    <property type="entry name" value="COA_CT_N"/>
</dbReference>
<accession>G8RYI2</accession>
<dbReference type="PROSITE" id="PS50989">
    <property type="entry name" value="COA_CT_CTER"/>
    <property type="match status" value="1"/>
</dbReference>
<dbReference type="SUPFAM" id="SSF52096">
    <property type="entry name" value="ClpP/crotonase"/>
    <property type="match status" value="2"/>
</dbReference>
<evidence type="ECO:0000313" key="5">
    <source>
        <dbReference type="EMBL" id="AEV73261.1"/>
    </source>
</evidence>
<dbReference type="eggNOG" id="COG0777">
    <property type="taxonomic scope" value="Bacteria"/>
</dbReference>
<dbReference type="RefSeq" id="WP_014211071.1">
    <property type="nucleotide sequence ID" value="NC_016604.1"/>
</dbReference>
<dbReference type="OrthoDB" id="9772975at2"/>
<dbReference type="PROSITE" id="PS50980">
    <property type="entry name" value="COA_CT_NTER"/>
    <property type="match status" value="1"/>
</dbReference>